<dbReference type="EMBL" id="SDJR01000001">
    <property type="protein sequence ID" value="RXR28088.1"/>
    <property type="molecule type" value="Genomic_DNA"/>
</dbReference>
<comment type="caution">
    <text evidence="5">The sequence shown here is derived from an EMBL/GenBank/DDBJ whole genome shotgun (WGS) entry which is preliminary data.</text>
</comment>
<feature type="compositionally biased region" description="Acidic residues" evidence="2">
    <location>
        <begin position="163"/>
        <end position="175"/>
    </location>
</feature>
<feature type="compositionally biased region" description="Low complexity" evidence="2">
    <location>
        <begin position="28"/>
        <end position="40"/>
    </location>
</feature>
<evidence type="ECO:0000256" key="2">
    <source>
        <dbReference type="SAM" id="MobiDB-lite"/>
    </source>
</evidence>
<dbReference type="InterPro" id="IPR029050">
    <property type="entry name" value="Immunoprotect_excell_Ig-like"/>
</dbReference>
<keyword evidence="3" id="KW-0472">Membrane</keyword>
<evidence type="ECO:0000313" key="4">
    <source>
        <dbReference type="EMBL" id="RXR28088.1"/>
    </source>
</evidence>
<dbReference type="AlphaFoldDB" id="A0A4Q1KZP2"/>
<feature type="transmembrane region" description="Helical" evidence="3">
    <location>
        <begin position="82"/>
        <end position="100"/>
    </location>
</feature>
<keyword evidence="3" id="KW-1133">Transmembrane helix</keyword>
<evidence type="ECO:0000256" key="1">
    <source>
        <dbReference type="ARBA" id="ARBA00022729"/>
    </source>
</evidence>
<feature type="compositionally biased region" description="Pro residues" evidence="2">
    <location>
        <begin position="1"/>
        <end position="27"/>
    </location>
</feature>
<dbReference type="Proteomes" id="UP000290517">
    <property type="component" value="Unassembled WGS sequence"/>
</dbReference>
<dbReference type="EMBL" id="SDJQ01000006">
    <property type="protein sequence ID" value="RXR35903.1"/>
    <property type="molecule type" value="Genomic_DNA"/>
</dbReference>
<dbReference type="STRING" id="1713.GCA_000718325_01250"/>
<feature type="transmembrane region" description="Helical" evidence="3">
    <location>
        <begin position="59"/>
        <end position="77"/>
    </location>
</feature>
<name>A0A4Q1KZP2_9CELL</name>
<evidence type="ECO:0000256" key="3">
    <source>
        <dbReference type="SAM" id="Phobius"/>
    </source>
</evidence>
<proteinExistence type="predicted"/>
<protein>
    <submittedName>
        <fullName evidence="5">DUF4190 domain-containing protein</fullName>
    </submittedName>
</protein>
<reference evidence="6 7" key="1">
    <citation type="submission" date="2019-01" db="EMBL/GenBank/DDBJ databases">
        <title>Oerskovia turbata Genome sequencing and assembly.</title>
        <authorList>
            <person name="Dou T."/>
        </authorList>
    </citation>
    <scope>NUCLEOTIDE SEQUENCE [LARGE SCALE GENOMIC DNA]</scope>
    <source>
        <strain evidence="5 6">JCM12123</strain>
        <strain evidence="4 7">JCM3160</strain>
    </source>
</reference>
<dbReference type="RefSeq" id="WP_030150800.1">
    <property type="nucleotide sequence ID" value="NZ_JOFV01000005.1"/>
</dbReference>
<keyword evidence="7" id="KW-1185">Reference proteome</keyword>
<gene>
    <name evidence="4" type="ORF">EQW73_02045</name>
    <name evidence="5" type="ORF">EQW78_03710</name>
</gene>
<feature type="region of interest" description="Disordered" evidence="2">
    <location>
        <begin position="1"/>
        <end position="40"/>
    </location>
</feature>
<feature type="transmembrane region" description="Helical" evidence="3">
    <location>
        <begin position="112"/>
        <end position="137"/>
    </location>
</feature>
<keyword evidence="3" id="KW-0812">Transmembrane</keyword>
<dbReference type="Gene3D" id="2.60.40.1240">
    <property type="match status" value="1"/>
</dbReference>
<dbReference type="OrthoDB" id="4484996at2"/>
<sequence>MTYPPPGPAEPTPPSLGYPGAPQPSPYQQPGQPGQPAAWGPEQGGYPPYGAVPPKKTNGLAITGLVLAIVGLLLCLIPFINFFAAVLALAGLVLGIIGLVKAGTLGSGKGMSIAAIIISVVAGIGVVVSQIFFVAALEELSSSLESTSISSEAPEEPAAGESAADETGADAEDAQDSVAGAPSPALTFGDAAVYEDGLEVGVSAPAAFTPSDTAAGDEGFTQFVRVDVTLTNGTAETFDPTFTYVTLSSGGTEGSQVFDAANEISSTPSTSVLPGQSVTFPVVFGVTDPADLTMEVNVGAWEYDAILFSTTS</sequence>
<feature type="compositionally biased region" description="Low complexity" evidence="2">
    <location>
        <begin position="147"/>
        <end position="162"/>
    </location>
</feature>
<evidence type="ECO:0000313" key="6">
    <source>
        <dbReference type="Proteomes" id="UP000289805"/>
    </source>
</evidence>
<feature type="region of interest" description="Disordered" evidence="2">
    <location>
        <begin position="147"/>
        <end position="180"/>
    </location>
</feature>
<accession>A0A4Q1KZP2</accession>
<organism evidence="5 6">
    <name type="scientific">Oerskovia turbata</name>
    <dbReference type="NCBI Taxonomy" id="1713"/>
    <lineage>
        <taxon>Bacteria</taxon>
        <taxon>Bacillati</taxon>
        <taxon>Actinomycetota</taxon>
        <taxon>Actinomycetes</taxon>
        <taxon>Micrococcales</taxon>
        <taxon>Cellulomonadaceae</taxon>
        <taxon>Oerskovia</taxon>
    </lineage>
</organism>
<keyword evidence="1" id="KW-0732">Signal</keyword>
<dbReference type="Proteomes" id="UP000289805">
    <property type="component" value="Unassembled WGS sequence"/>
</dbReference>
<evidence type="ECO:0000313" key="5">
    <source>
        <dbReference type="EMBL" id="RXR35903.1"/>
    </source>
</evidence>
<evidence type="ECO:0000313" key="7">
    <source>
        <dbReference type="Proteomes" id="UP000290517"/>
    </source>
</evidence>